<name>A0ABX2KT37_9PROT</name>
<protein>
    <recommendedName>
        <fullName evidence="4">Transposase</fullName>
    </recommendedName>
</protein>
<dbReference type="Proteomes" id="UP000639419">
    <property type="component" value="Unassembled WGS sequence"/>
</dbReference>
<sequence>MAKAETIQGRGKNARRVRITDQHVDAIRNIIKRWPRPITWNEIIAESARDLGLTWTRQALERHETIKEAYAAKRNARPEPCPIDPAVALLTQKVERQVQEIGRLERLVESYKDLFIRYQYNAHARGIAPAELEMPLPPIDRRRSES</sequence>
<dbReference type="EMBL" id="WHOR01000067">
    <property type="protein sequence ID" value="NUB19809.1"/>
    <property type="molecule type" value="Genomic_DNA"/>
</dbReference>
<evidence type="ECO:0000313" key="2">
    <source>
        <dbReference type="EMBL" id="NUB19809.1"/>
    </source>
</evidence>
<evidence type="ECO:0000313" key="3">
    <source>
        <dbReference type="Proteomes" id="UP000639419"/>
    </source>
</evidence>
<proteinExistence type="predicted"/>
<organism evidence="2 3">
    <name type="scientific">Azospirillum formosense</name>
    <dbReference type="NCBI Taxonomy" id="861533"/>
    <lineage>
        <taxon>Bacteria</taxon>
        <taxon>Pseudomonadati</taxon>
        <taxon>Pseudomonadota</taxon>
        <taxon>Alphaproteobacteria</taxon>
        <taxon>Rhodospirillales</taxon>
        <taxon>Azospirillaceae</taxon>
        <taxon>Azospirillum</taxon>
    </lineage>
</organism>
<gene>
    <name evidence="2" type="ORF">GBZ26_11360</name>
</gene>
<keyword evidence="3" id="KW-1185">Reference proteome</keyword>
<evidence type="ECO:0008006" key="4">
    <source>
        <dbReference type="Google" id="ProtNLM"/>
    </source>
</evidence>
<feature type="coiled-coil region" evidence="1">
    <location>
        <begin position="87"/>
        <end position="114"/>
    </location>
</feature>
<evidence type="ECO:0000256" key="1">
    <source>
        <dbReference type="SAM" id="Coils"/>
    </source>
</evidence>
<comment type="caution">
    <text evidence="2">The sequence shown here is derived from an EMBL/GenBank/DDBJ whole genome shotgun (WGS) entry which is preliminary data.</text>
</comment>
<dbReference type="RefSeq" id="WP_174438935.1">
    <property type="nucleotide sequence ID" value="NZ_BAABCC010000057.1"/>
</dbReference>
<reference evidence="2 3" key="1">
    <citation type="submission" date="2019-10" db="EMBL/GenBank/DDBJ databases">
        <title>Genome sequence of Azospirillum formosense CC-Nfb-7.</title>
        <authorList>
            <person name="Ambrosini A."/>
            <person name="Sant'Anna F.H."/>
            <person name="Cassan F.D."/>
            <person name="Souza E.M."/>
            <person name="Passaglia L.M.P."/>
        </authorList>
    </citation>
    <scope>NUCLEOTIDE SEQUENCE [LARGE SCALE GENOMIC DNA]</scope>
    <source>
        <strain evidence="2 3">CC-NFb-7</strain>
    </source>
</reference>
<accession>A0ABX2KT37</accession>
<keyword evidence="1" id="KW-0175">Coiled coil</keyword>